<proteinExistence type="inferred from homology"/>
<sequence length="121" mass="13641">VLSNANLIEKSSDYSLLKPWLNTGLLLSGGRKWKSRRKLLTPAFHFRILNDFIPIMNKNSNVLVNYIEKSEDKIIDLSERIPLATLDAICETAMGVSLDAQMSAQSEYVKAILLISDLIFE</sequence>
<dbReference type="EMBL" id="NCKU01001719">
    <property type="protein sequence ID" value="RWS11415.1"/>
    <property type="molecule type" value="Genomic_DNA"/>
</dbReference>
<dbReference type="InterPro" id="IPR036396">
    <property type="entry name" value="Cyt_P450_sf"/>
</dbReference>
<dbReference type="STRING" id="1965070.A0A443R823"/>
<dbReference type="OrthoDB" id="6504453at2759"/>
<keyword evidence="10" id="KW-0472">Membrane</keyword>
<comment type="similarity">
    <text evidence="3">Belongs to the cytochrome P450 family.</text>
</comment>
<keyword evidence="6" id="KW-0256">Endoplasmic reticulum</keyword>
<feature type="non-terminal residue" evidence="11">
    <location>
        <position position="1"/>
    </location>
</feature>
<dbReference type="SUPFAM" id="SSF48264">
    <property type="entry name" value="Cytochrome P450"/>
    <property type="match status" value="1"/>
</dbReference>
<gene>
    <name evidence="11" type="ORF">B4U79_05810</name>
</gene>
<evidence type="ECO:0000256" key="4">
    <source>
        <dbReference type="ARBA" id="ARBA00022617"/>
    </source>
</evidence>
<dbReference type="InterPro" id="IPR050196">
    <property type="entry name" value="Cytochrome_P450_Monoox"/>
</dbReference>
<dbReference type="Gene3D" id="1.10.630.10">
    <property type="entry name" value="Cytochrome P450"/>
    <property type="match status" value="1"/>
</dbReference>
<dbReference type="GO" id="GO:0020037">
    <property type="term" value="F:heme binding"/>
    <property type="evidence" value="ECO:0007669"/>
    <property type="project" value="InterPro"/>
</dbReference>
<dbReference type="AlphaFoldDB" id="A0A443R823"/>
<evidence type="ECO:0000256" key="5">
    <source>
        <dbReference type="ARBA" id="ARBA00022723"/>
    </source>
</evidence>
<comment type="subcellular location">
    <subcellularLocation>
        <location evidence="2">Endoplasmic reticulum membrane</location>
    </subcellularLocation>
</comment>
<keyword evidence="9" id="KW-0503">Monooxygenase</keyword>
<evidence type="ECO:0000256" key="1">
    <source>
        <dbReference type="ARBA" id="ARBA00001971"/>
    </source>
</evidence>
<dbReference type="InterPro" id="IPR001128">
    <property type="entry name" value="Cyt_P450"/>
</dbReference>
<organism evidence="11 12">
    <name type="scientific">Dinothrombium tinctorium</name>
    <dbReference type="NCBI Taxonomy" id="1965070"/>
    <lineage>
        <taxon>Eukaryota</taxon>
        <taxon>Metazoa</taxon>
        <taxon>Ecdysozoa</taxon>
        <taxon>Arthropoda</taxon>
        <taxon>Chelicerata</taxon>
        <taxon>Arachnida</taxon>
        <taxon>Acari</taxon>
        <taxon>Acariformes</taxon>
        <taxon>Trombidiformes</taxon>
        <taxon>Prostigmata</taxon>
        <taxon>Anystina</taxon>
        <taxon>Parasitengona</taxon>
        <taxon>Trombidioidea</taxon>
        <taxon>Trombidiidae</taxon>
        <taxon>Dinothrombium</taxon>
    </lineage>
</organism>
<evidence type="ECO:0000256" key="2">
    <source>
        <dbReference type="ARBA" id="ARBA00004586"/>
    </source>
</evidence>
<dbReference type="PANTHER" id="PTHR24291:SF189">
    <property type="entry name" value="CYTOCHROME P450 4C3-RELATED"/>
    <property type="match status" value="1"/>
</dbReference>
<comment type="caution">
    <text evidence="11">The sequence shown here is derived from an EMBL/GenBank/DDBJ whole genome shotgun (WGS) entry which is preliminary data.</text>
</comment>
<evidence type="ECO:0000313" key="11">
    <source>
        <dbReference type="EMBL" id="RWS11415.1"/>
    </source>
</evidence>
<evidence type="ECO:0000256" key="10">
    <source>
        <dbReference type="ARBA" id="ARBA00023136"/>
    </source>
</evidence>
<dbReference type="PANTHER" id="PTHR24291">
    <property type="entry name" value="CYTOCHROME P450 FAMILY 4"/>
    <property type="match status" value="1"/>
</dbReference>
<dbReference type="Pfam" id="PF00067">
    <property type="entry name" value="p450"/>
    <property type="match status" value="1"/>
</dbReference>
<keyword evidence="8" id="KW-0408">Iron</keyword>
<evidence type="ECO:0000256" key="9">
    <source>
        <dbReference type="ARBA" id="ARBA00023033"/>
    </source>
</evidence>
<evidence type="ECO:0000256" key="8">
    <source>
        <dbReference type="ARBA" id="ARBA00023004"/>
    </source>
</evidence>
<accession>A0A443R823</accession>
<dbReference type="PRINTS" id="PR00464">
    <property type="entry name" value="EP450II"/>
</dbReference>
<dbReference type="GO" id="GO:0004497">
    <property type="term" value="F:monooxygenase activity"/>
    <property type="evidence" value="ECO:0007669"/>
    <property type="project" value="UniProtKB-KW"/>
</dbReference>
<dbReference type="GO" id="GO:0005506">
    <property type="term" value="F:iron ion binding"/>
    <property type="evidence" value="ECO:0007669"/>
    <property type="project" value="InterPro"/>
</dbReference>
<evidence type="ECO:0000256" key="6">
    <source>
        <dbReference type="ARBA" id="ARBA00022824"/>
    </source>
</evidence>
<dbReference type="Proteomes" id="UP000285301">
    <property type="component" value="Unassembled WGS sequence"/>
</dbReference>
<keyword evidence="12" id="KW-1185">Reference proteome</keyword>
<reference evidence="11 12" key="1">
    <citation type="journal article" date="2018" name="Gigascience">
        <title>Genomes of trombidid mites reveal novel predicted allergens and laterally-transferred genes associated with secondary metabolism.</title>
        <authorList>
            <person name="Dong X."/>
            <person name="Chaisiri K."/>
            <person name="Xia D."/>
            <person name="Armstrong S.D."/>
            <person name="Fang Y."/>
            <person name="Donnelly M.J."/>
            <person name="Kadowaki T."/>
            <person name="McGarry J.W."/>
            <person name="Darby A.C."/>
            <person name="Makepeace B.L."/>
        </authorList>
    </citation>
    <scope>NUCLEOTIDE SEQUENCE [LARGE SCALE GENOMIC DNA]</scope>
    <source>
        <strain evidence="11">UoL-WK</strain>
    </source>
</reference>
<evidence type="ECO:0000313" key="12">
    <source>
        <dbReference type="Proteomes" id="UP000285301"/>
    </source>
</evidence>
<name>A0A443R823_9ACAR</name>
<dbReference type="GO" id="GO:0016705">
    <property type="term" value="F:oxidoreductase activity, acting on paired donors, with incorporation or reduction of molecular oxygen"/>
    <property type="evidence" value="ECO:0007669"/>
    <property type="project" value="InterPro"/>
</dbReference>
<evidence type="ECO:0000256" key="3">
    <source>
        <dbReference type="ARBA" id="ARBA00010617"/>
    </source>
</evidence>
<keyword evidence="5" id="KW-0479">Metal-binding</keyword>
<dbReference type="InterPro" id="IPR002402">
    <property type="entry name" value="Cyt_P450_E_grp-II"/>
</dbReference>
<protein>
    <submittedName>
        <fullName evidence="11">Cytochrome P450 4c3-like protein</fullName>
    </submittedName>
</protein>
<keyword evidence="7" id="KW-0560">Oxidoreductase</keyword>
<dbReference type="GO" id="GO:0005789">
    <property type="term" value="C:endoplasmic reticulum membrane"/>
    <property type="evidence" value="ECO:0007669"/>
    <property type="project" value="UniProtKB-SubCell"/>
</dbReference>
<comment type="cofactor">
    <cofactor evidence="1">
        <name>heme</name>
        <dbReference type="ChEBI" id="CHEBI:30413"/>
    </cofactor>
</comment>
<keyword evidence="4" id="KW-0349">Heme</keyword>
<evidence type="ECO:0000256" key="7">
    <source>
        <dbReference type="ARBA" id="ARBA00023002"/>
    </source>
</evidence>
<feature type="non-terminal residue" evidence="11">
    <location>
        <position position="121"/>
    </location>
</feature>